<protein>
    <submittedName>
        <fullName evidence="2">Uncharacterized protein</fullName>
    </submittedName>
</protein>
<organism evidence="2 3">
    <name type="scientific">Segatella maculosa OT 289</name>
    <dbReference type="NCBI Taxonomy" id="999422"/>
    <lineage>
        <taxon>Bacteria</taxon>
        <taxon>Pseudomonadati</taxon>
        <taxon>Bacteroidota</taxon>
        <taxon>Bacteroidia</taxon>
        <taxon>Bacteroidales</taxon>
        <taxon>Prevotellaceae</taxon>
        <taxon>Segatella</taxon>
    </lineage>
</organism>
<reference evidence="2 3" key="1">
    <citation type="submission" date="2011-12" db="EMBL/GenBank/DDBJ databases">
        <title>The Genome Sequence of Prevotella maculosa OT 289.</title>
        <authorList>
            <consortium name="The Broad Institute Genome Sequencing Platform"/>
            <person name="Earl A."/>
            <person name="Ward D."/>
            <person name="Feldgarden M."/>
            <person name="Gevers D."/>
            <person name="Izard J."/>
            <person name="Blanton J.M."/>
            <person name="Mathney J."/>
            <person name="Tanner A.C."/>
            <person name="Dewhirst F.E."/>
            <person name="Young S.K."/>
            <person name="Zeng Q."/>
            <person name="Gargeya S."/>
            <person name="Fitzgerald M."/>
            <person name="Haas B."/>
            <person name="Abouelleil A."/>
            <person name="Alvarado L."/>
            <person name="Arachchi H.M."/>
            <person name="Berlin A."/>
            <person name="Chapman S.B."/>
            <person name="Gearin G."/>
            <person name="Goldberg J."/>
            <person name="Griggs A."/>
            <person name="Gujja S."/>
            <person name="Hansen M."/>
            <person name="Heiman D."/>
            <person name="Howarth C."/>
            <person name="Larimer J."/>
            <person name="Lui A."/>
            <person name="MacDonald P.J.P."/>
            <person name="McCowen C."/>
            <person name="Montmayeur A."/>
            <person name="Murphy C."/>
            <person name="Neiman D."/>
            <person name="Pearson M."/>
            <person name="Priest M."/>
            <person name="Roberts A."/>
            <person name="Saif S."/>
            <person name="Shea T."/>
            <person name="Sisk P."/>
            <person name="Stolte C."/>
            <person name="Sykes S."/>
            <person name="Wortman J."/>
            <person name="Nusbaum C."/>
            <person name="Birren B."/>
        </authorList>
    </citation>
    <scope>NUCLEOTIDE SEQUENCE [LARGE SCALE GENOMIC DNA]</scope>
    <source>
        <strain evidence="2 3">OT 289</strain>
    </source>
</reference>
<proteinExistence type="predicted"/>
<sequence>MINSLVCVPSPFKEKPPPNPLRRRGSRSLSPNHPSRSPRYRGAEISQGEGSKMQIDLEN</sequence>
<dbReference type="EMBL" id="AGEK01000006">
    <property type="protein sequence ID" value="EHO74795.1"/>
    <property type="molecule type" value="Genomic_DNA"/>
</dbReference>
<name>H1HIU8_9BACT</name>
<comment type="caution">
    <text evidence="2">The sequence shown here is derived from an EMBL/GenBank/DDBJ whole genome shotgun (WGS) entry which is preliminary data.</text>
</comment>
<evidence type="ECO:0000313" key="3">
    <source>
        <dbReference type="Proteomes" id="UP000003167"/>
    </source>
</evidence>
<dbReference type="Proteomes" id="UP000003167">
    <property type="component" value="Unassembled WGS sequence"/>
</dbReference>
<dbReference type="AlphaFoldDB" id="H1HIU8"/>
<evidence type="ECO:0000256" key="1">
    <source>
        <dbReference type="SAM" id="MobiDB-lite"/>
    </source>
</evidence>
<evidence type="ECO:0000313" key="2">
    <source>
        <dbReference type="EMBL" id="EHO74795.1"/>
    </source>
</evidence>
<accession>H1HIU8</accession>
<dbReference type="HOGENOM" id="CLU_2956782_0_0_10"/>
<keyword evidence="3" id="KW-1185">Reference proteome</keyword>
<feature type="region of interest" description="Disordered" evidence="1">
    <location>
        <begin position="1"/>
        <end position="59"/>
    </location>
</feature>
<gene>
    <name evidence="2" type="ORF">HMPREF9944_00092</name>
</gene>